<evidence type="ECO:0008006" key="4">
    <source>
        <dbReference type="Google" id="ProtNLM"/>
    </source>
</evidence>
<keyword evidence="3" id="KW-1185">Reference proteome</keyword>
<dbReference type="EMBL" id="CP111014">
    <property type="protein sequence ID" value="WAR00042.1"/>
    <property type="molecule type" value="Genomic_DNA"/>
</dbReference>
<proteinExistence type="predicted"/>
<keyword evidence="1" id="KW-1133">Transmembrane helix</keyword>
<dbReference type="Proteomes" id="UP001164746">
    <property type="component" value="Chromosome 3"/>
</dbReference>
<evidence type="ECO:0000313" key="3">
    <source>
        <dbReference type="Proteomes" id="UP001164746"/>
    </source>
</evidence>
<feature type="transmembrane region" description="Helical" evidence="1">
    <location>
        <begin position="63"/>
        <end position="82"/>
    </location>
</feature>
<keyword evidence="1" id="KW-0812">Transmembrane</keyword>
<reference evidence="2" key="1">
    <citation type="submission" date="2022-11" db="EMBL/GenBank/DDBJ databases">
        <title>Centuries of genome instability and evolution in soft-shell clam transmissible cancer (bioRxiv).</title>
        <authorList>
            <person name="Hart S.F.M."/>
            <person name="Yonemitsu M.A."/>
            <person name="Giersch R.M."/>
            <person name="Beal B.F."/>
            <person name="Arriagada G."/>
            <person name="Davis B.W."/>
            <person name="Ostrander E.A."/>
            <person name="Goff S.P."/>
            <person name="Metzger M.J."/>
        </authorList>
    </citation>
    <scope>NUCLEOTIDE SEQUENCE</scope>
    <source>
        <strain evidence="2">MELC-2E11</strain>
        <tissue evidence="2">Siphon/mantle</tissue>
    </source>
</reference>
<name>A0ABY7DTW0_MYAAR</name>
<protein>
    <recommendedName>
        <fullName evidence="4">Transmembrane protein</fullName>
    </recommendedName>
</protein>
<accession>A0ABY7DTW0</accession>
<evidence type="ECO:0000256" key="1">
    <source>
        <dbReference type="SAM" id="Phobius"/>
    </source>
</evidence>
<keyword evidence="1" id="KW-0472">Membrane</keyword>
<sequence length="221" mass="23991">MAMSKLQAVAVWLLDIGYMLQVVGISPLCWNWYNARVCIALGLWDIDLYPNSVWLTATKTLEATGVGFGLFALLIVFSLVCLPRFYHWTVMLVAIFSSVIAGVSILTGIGIYANKLRHVFDFSSAPNCTAGLLFILAGGLLAIDVCRIRQHNSRAHTQTTVTHPTMAGTITVMNRPDTATCPMVTRGREMDAQLATLGLDSGFLFSQASLSEPTAVHGRPA</sequence>
<feature type="transmembrane region" description="Helical" evidence="1">
    <location>
        <begin position="89"/>
        <end position="112"/>
    </location>
</feature>
<organism evidence="2 3">
    <name type="scientific">Mya arenaria</name>
    <name type="common">Soft-shell clam</name>
    <dbReference type="NCBI Taxonomy" id="6604"/>
    <lineage>
        <taxon>Eukaryota</taxon>
        <taxon>Metazoa</taxon>
        <taxon>Spiralia</taxon>
        <taxon>Lophotrochozoa</taxon>
        <taxon>Mollusca</taxon>
        <taxon>Bivalvia</taxon>
        <taxon>Autobranchia</taxon>
        <taxon>Heteroconchia</taxon>
        <taxon>Euheterodonta</taxon>
        <taxon>Imparidentia</taxon>
        <taxon>Neoheterodontei</taxon>
        <taxon>Myida</taxon>
        <taxon>Myoidea</taxon>
        <taxon>Myidae</taxon>
        <taxon>Mya</taxon>
    </lineage>
</organism>
<feature type="transmembrane region" description="Helical" evidence="1">
    <location>
        <begin position="12"/>
        <end position="33"/>
    </location>
</feature>
<feature type="transmembrane region" description="Helical" evidence="1">
    <location>
        <begin position="124"/>
        <end position="146"/>
    </location>
</feature>
<evidence type="ECO:0000313" key="2">
    <source>
        <dbReference type="EMBL" id="WAR00042.1"/>
    </source>
</evidence>
<gene>
    <name evidence="2" type="ORF">MAR_024414</name>
</gene>